<organism evidence="1 2">
    <name type="scientific">Lentzea pudingi</name>
    <dbReference type="NCBI Taxonomy" id="1789439"/>
    <lineage>
        <taxon>Bacteria</taxon>
        <taxon>Bacillati</taxon>
        <taxon>Actinomycetota</taxon>
        <taxon>Actinomycetes</taxon>
        <taxon>Pseudonocardiales</taxon>
        <taxon>Pseudonocardiaceae</taxon>
        <taxon>Lentzea</taxon>
    </lineage>
</organism>
<proteinExistence type="predicted"/>
<protein>
    <submittedName>
        <fullName evidence="1">Uncharacterized protein</fullName>
    </submittedName>
</protein>
<accession>A0ABQ2HC67</accession>
<dbReference type="EMBL" id="BMNC01000001">
    <property type="protein sequence ID" value="GGM75431.1"/>
    <property type="molecule type" value="Genomic_DNA"/>
</dbReference>
<keyword evidence="2" id="KW-1185">Reference proteome</keyword>
<reference evidence="2" key="1">
    <citation type="journal article" date="2019" name="Int. J. Syst. Evol. Microbiol.">
        <title>The Global Catalogue of Microorganisms (GCM) 10K type strain sequencing project: providing services to taxonomists for standard genome sequencing and annotation.</title>
        <authorList>
            <consortium name="The Broad Institute Genomics Platform"/>
            <consortium name="The Broad Institute Genome Sequencing Center for Infectious Disease"/>
            <person name="Wu L."/>
            <person name="Ma J."/>
        </authorList>
    </citation>
    <scope>NUCLEOTIDE SEQUENCE [LARGE SCALE GENOMIC DNA]</scope>
    <source>
        <strain evidence="2">CGMCC 4.7319</strain>
    </source>
</reference>
<evidence type="ECO:0000313" key="1">
    <source>
        <dbReference type="EMBL" id="GGM75431.1"/>
    </source>
</evidence>
<gene>
    <name evidence="1" type="ORF">GCM10011609_09200</name>
</gene>
<sequence>MALGVSLLAVFATAAKCPPPSTWSGSADEVIQRAPATDDILRGSTDLGSLGTQVDDVLRAAPKSGADRAKIDALASMKRGLEEIQEVQQAADADRTIVQSQAQAAADTVRTGQSVKEKLAEAAHDILKDVACDVAFSAMTKAEKQGSPRPKFSDAGEPTVEAIVDYAARLLAGRFGPDALTGAQWTQYGKSVYTKVIQKGDTNGDKILNGGEQLELPSWTGSRAFVYYARFCLAPPRK</sequence>
<name>A0ABQ2HC67_9PSEU</name>
<evidence type="ECO:0000313" key="2">
    <source>
        <dbReference type="Proteomes" id="UP000597656"/>
    </source>
</evidence>
<dbReference type="Proteomes" id="UP000597656">
    <property type="component" value="Unassembled WGS sequence"/>
</dbReference>
<comment type="caution">
    <text evidence="1">The sequence shown here is derived from an EMBL/GenBank/DDBJ whole genome shotgun (WGS) entry which is preliminary data.</text>
</comment>